<dbReference type="EMBL" id="CP015009">
    <property type="protein sequence ID" value="AMS45470.1"/>
    <property type="molecule type" value="Genomic_DNA"/>
</dbReference>
<reference evidence="4 6" key="2">
    <citation type="submission" date="2020-08" db="EMBL/GenBank/DDBJ databases">
        <title>Genomic Encyclopedia of Type Strains, Phase IV (KMG-IV): sequencing the most valuable type-strain genomes for metagenomic binning, comparative biology and taxonomic classification.</title>
        <authorList>
            <person name="Goeker M."/>
        </authorList>
    </citation>
    <scope>NUCLEOTIDE SEQUENCE [LARGE SCALE GENOMIC DNA]</scope>
    <source>
        <strain evidence="4 6">DSM 10368</strain>
    </source>
</reference>
<dbReference type="Pfam" id="PF00561">
    <property type="entry name" value="Abhydrolase_1"/>
    <property type="match status" value="1"/>
</dbReference>
<sequence>MATYALDDFGGRFLTAGPLEVEGKIRPGISAYVEWFLPTARRELSVLFVHGGGGQGSEFLRTPDGRPGWAHAFLRAGYPVYILDRPGHGRCAWNDHALGPALPIADYDFLYARFVEPERHGLWVEAAKHDKWPQDRLAGDRFMASQGPMATTLSESQRHVEAIADELFEITGPTIIISHSAGGPCGWALAAKGGDNVAAIVAVEPQGYPGMVHAQGTFEDGLCAAPLSGSADPFARPIAIVTGEATWMRDTNTRAAQYIRERGFTFEHIMLEQHGISGNGHMLISESNSESIADLLISWLAKNLDLQSGDLRTRRQQAEPRTRYNDPKHAGGAIRPELS</sequence>
<dbReference type="EMBL" id="JACICB010000021">
    <property type="protein sequence ID" value="MBB3708677.1"/>
    <property type="molecule type" value="Genomic_DNA"/>
</dbReference>
<evidence type="ECO:0000313" key="5">
    <source>
        <dbReference type="Proteomes" id="UP000075755"/>
    </source>
</evidence>
<evidence type="ECO:0000313" key="4">
    <source>
        <dbReference type="EMBL" id="MBB3708677.1"/>
    </source>
</evidence>
<evidence type="ECO:0000259" key="2">
    <source>
        <dbReference type="Pfam" id="PF00561"/>
    </source>
</evidence>
<gene>
    <name evidence="3" type="ORF">AA2016_6580</name>
    <name evidence="4" type="ORF">FHS67_005017</name>
</gene>
<dbReference type="AlphaFoldDB" id="A0AAC8YW22"/>
<evidence type="ECO:0000256" key="1">
    <source>
        <dbReference type="SAM" id="MobiDB-lite"/>
    </source>
</evidence>
<protein>
    <submittedName>
        <fullName evidence="4">Pimeloyl-ACP methyl ester carboxylesterase</fullName>
    </submittedName>
</protein>
<name>A0AAC8YW22_AMIAI</name>
<dbReference type="Proteomes" id="UP000577697">
    <property type="component" value="Unassembled WGS sequence"/>
</dbReference>
<feature type="compositionally biased region" description="Basic and acidic residues" evidence="1">
    <location>
        <begin position="311"/>
        <end position="329"/>
    </location>
</feature>
<dbReference type="SUPFAM" id="SSF53474">
    <property type="entry name" value="alpha/beta-Hydrolases"/>
    <property type="match status" value="1"/>
</dbReference>
<reference evidence="3 5" key="1">
    <citation type="submission" date="2016-03" db="EMBL/GenBank/DDBJ databases">
        <title>Complete genome of Aminobacter aminovorans KCTC 2477.</title>
        <authorList>
            <person name="Kim K.M."/>
        </authorList>
    </citation>
    <scope>NUCLEOTIDE SEQUENCE [LARGE SCALE GENOMIC DNA]</scope>
    <source>
        <strain evidence="3 5">KCTC 2477</strain>
        <plasmid evidence="3 5">pAA04</plasmid>
    </source>
</reference>
<evidence type="ECO:0000313" key="3">
    <source>
        <dbReference type="EMBL" id="AMS45470.1"/>
    </source>
</evidence>
<dbReference type="RefSeq" id="WP_083948952.1">
    <property type="nucleotide sequence ID" value="NZ_CP015009.1"/>
</dbReference>
<geneLocation type="plasmid" evidence="3 5">
    <name>pAA04</name>
</geneLocation>
<evidence type="ECO:0000313" key="6">
    <source>
        <dbReference type="Proteomes" id="UP000577697"/>
    </source>
</evidence>
<feature type="domain" description="AB hydrolase-1" evidence="2">
    <location>
        <begin position="46"/>
        <end position="205"/>
    </location>
</feature>
<dbReference type="InterPro" id="IPR000073">
    <property type="entry name" value="AB_hydrolase_1"/>
</dbReference>
<dbReference type="InterPro" id="IPR029058">
    <property type="entry name" value="AB_hydrolase_fold"/>
</dbReference>
<dbReference type="InterPro" id="IPR050228">
    <property type="entry name" value="Carboxylesterase_BioH"/>
</dbReference>
<dbReference type="Gene3D" id="3.40.50.1820">
    <property type="entry name" value="alpha/beta hydrolase"/>
    <property type="match status" value="1"/>
</dbReference>
<organism evidence="3 5">
    <name type="scientific">Aminobacter aminovorans</name>
    <name type="common">Chelatobacter heintzii</name>
    <dbReference type="NCBI Taxonomy" id="83263"/>
    <lineage>
        <taxon>Bacteria</taxon>
        <taxon>Pseudomonadati</taxon>
        <taxon>Pseudomonadota</taxon>
        <taxon>Alphaproteobacteria</taxon>
        <taxon>Hyphomicrobiales</taxon>
        <taxon>Phyllobacteriaceae</taxon>
        <taxon>Aminobacter</taxon>
    </lineage>
</organism>
<proteinExistence type="predicted"/>
<dbReference type="PANTHER" id="PTHR43194:SF2">
    <property type="entry name" value="PEROXISOMAL MEMBRANE PROTEIN LPX1"/>
    <property type="match status" value="1"/>
</dbReference>
<keyword evidence="6" id="KW-1185">Reference proteome</keyword>
<dbReference type="KEGG" id="aak:AA2016_6580"/>
<accession>A0AAC8YW22</accession>
<dbReference type="Proteomes" id="UP000075755">
    <property type="component" value="Plasmid pAA04"/>
</dbReference>
<feature type="region of interest" description="Disordered" evidence="1">
    <location>
        <begin position="311"/>
        <end position="339"/>
    </location>
</feature>
<dbReference type="PANTHER" id="PTHR43194">
    <property type="entry name" value="HYDROLASE ALPHA/BETA FOLD FAMILY"/>
    <property type="match status" value="1"/>
</dbReference>
<keyword evidence="3" id="KW-0614">Plasmid</keyword>